<dbReference type="InterPro" id="IPR015421">
    <property type="entry name" value="PyrdxlP-dep_Trfase_major"/>
</dbReference>
<dbReference type="GO" id="GO:0008483">
    <property type="term" value="F:transaminase activity"/>
    <property type="evidence" value="ECO:0007669"/>
    <property type="project" value="UniProtKB-KW"/>
</dbReference>
<proteinExistence type="predicted"/>
<dbReference type="EMBL" id="BSUM01000001">
    <property type="protein sequence ID" value="GMA31213.1"/>
    <property type="molecule type" value="Genomic_DNA"/>
</dbReference>
<dbReference type="Gene3D" id="3.90.1150.10">
    <property type="entry name" value="Aspartate Aminotransferase, domain 1"/>
    <property type="match status" value="1"/>
</dbReference>
<organism evidence="2 3">
    <name type="scientific">Litorihabitans aurantiacus</name>
    <dbReference type="NCBI Taxonomy" id="1930061"/>
    <lineage>
        <taxon>Bacteria</taxon>
        <taxon>Bacillati</taxon>
        <taxon>Actinomycetota</taxon>
        <taxon>Actinomycetes</taxon>
        <taxon>Micrococcales</taxon>
        <taxon>Beutenbergiaceae</taxon>
        <taxon>Litorihabitans</taxon>
    </lineage>
</organism>
<name>A0AA37XDI2_9MICO</name>
<dbReference type="Pfam" id="PF00266">
    <property type="entry name" value="Aminotran_5"/>
    <property type="match status" value="1"/>
</dbReference>
<dbReference type="PANTHER" id="PTHR43586">
    <property type="entry name" value="CYSTEINE DESULFURASE"/>
    <property type="match status" value="1"/>
</dbReference>
<evidence type="ECO:0000313" key="2">
    <source>
        <dbReference type="EMBL" id="GMA31213.1"/>
    </source>
</evidence>
<keyword evidence="3" id="KW-1185">Reference proteome</keyword>
<dbReference type="PANTHER" id="PTHR43586:SF21">
    <property type="entry name" value="PYRIDOXAL PHOSPHATE (PLP)-DEPENDENT ASPARTATE AMINOTRANSFERASE SUPERFAMILY"/>
    <property type="match status" value="1"/>
</dbReference>
<evidence type="ECO:0000313" key="3">
    <source>
        <dbReference type="Proteomes" id="UP001157161"/>
    </source>
</evidence>
<sequence>MTAATTIFSHRDDAAAASVDALRAAYPQVRGHLDAATCGLPLLGTVVAMQRALQEWQDGAACAVRYGETVERARGLAARVLGVPTSWVATGSQTSVAVGTVAAGLPDGARVVVVEDDFTSVTYPFTQHADRGIEVVAVPLEGLADAVARGCDAVAFSLVASRTGHLADVDAVLEAAHDVGALTLADLTQAAGWLPVTAERFDVTVTSGYKWLSCPRGTAVTTVAPAARDHLRATSAGWYASESPWDGVYGTTPRLAPDARRFDVSPAWLAWVGAVPALEAYAAVDLAGVRDHDVALANAFRAGVDLPPGESAIISLPDPDGAARARLEAAGCRVAGRGGGVRLAFHVWSDAEDVELALASLGTGVI</sequence>
<dbReference type="InterPro" id="IPR015422">
    <property type="entry name" value="PyrdxlP-dep_Trfase_small"/>
</dbReference>
<dbReference type="InterPro" id="IPR015424">
    <property type="entry name" value="PyrdxlP-dep_Trfase"/>
</dbReference>
<dbReference type="AlphaFoldDB" id="A0AA37XDI2"/>
<protein>
    <submittedName>
        <fullName evidence="2">Aminotransferase class V</fullName>
    </submittedName>
</protein>
<reference evidence="2" key="2">
    <citation type="submission" date="2023-02" db="EMBL/GenBank/DDBJ databases">
        <authorList>
            <person name="Sun Q."/>
            <person name="Mori K."/>
        </authorList>
    </citation>
    <scope>NUCLEOTIDE SEQUENCE</scope>
    <source>
        <strain evidence="2">NBRC 112290</strain>
    </source>
</reference>
<feature type="domain" description="Aminotransferase class V" evidence="1">
    <location>
        <begin position="66"/>
        <end position="304"/>
    </location>
</feature>
<reference evidence="2" key="1">
    <citation type="journal article" date="2014" name="Int. J. Syst. Evol. Microbiol.">
        <title>Complete genome sequence of Corynebacterium casei LMG S-19264T (=DSM 44701T), isolated from a smear-ripened cheese.</title>
        <authorList>
            <consortium name="US DOE Joint Genome Institute (JGI-PGF)"/>
            <person name="Walter F."/>
            <person name="Albersmeier A."/>
            <person name="Kalinowski J."/>
            <person name="Ruckert C."/>
        </authorList>
    </citation>
    <scope>NUCLEOTIDE SEQUENCE</scope>
    <source>
        <strain evidence="2">NBRC 112290</strain>
    </source>
</reference>
<keyword evidence="2" id="KW-0808">Transferase</keyword>
<dbReference type="SUPFAM" id="SSF53383">
    <property type="entry name" value="PLP-dependent transferases"/>
    <property type="match status" value="1"/>
</dbReference>
<comment type="caution">
    <text evidence="2">The sequence shown here is derived from an EMBL/GenBank/DDBJ whole genome shotgun (WGS) entry which is preliminary data.</text>
</comment>
<dbReference type="Proteomes" id="UP001157161">
    <property type="component" value="Unassembled WGS sequence"/>
</dbReference>
<dbReference type="Gene3D" id="3.40.640.10">
    <property type="entry name" value="Type I PLP-dependent aspartate aminotransferase-like (Major domain)"/>
    <property type="match status" value="1"/>
</dbReference>
<dbReference type="InterPro" id="IPR000192">
    <property type="entry name" value="Aminotrans_V_dom"/>
</dbReference>
<evidence type="ECO:0000259" key="1">
    <source>
        <dbReference type="Pfam" id="PF00266"/>
    </source>
</evidence>
<gene>
    <name evidence="2" type="ORF">GCM10025875_12050</name>
</gene>
<dbReference type="RefSeq" id="WP_284250066.1">
    <property type="nucleotide sequence ID" value="NZ_BSUM01000001.1"/>
</dbReference>
<accession>A0AA37XDI2</accession>
<keyword evidence="2" id="KW-0032">Aminotransferase</keyword>